<protein>
    <submittedName>
        <fullName evidence="1">Uncharacterized protein</fullName>
    </submittedName>
</protein>
<evidence type="ECO:0000313" key="2">
    <source>
        <dbReference type="Proteomes" id="UP000229782"/>
    </source>
</evidence>
<comment type="caution">
    <text evidence="1">The sequence shown here is derived from an EMBL/GenBank/DDBJ whole genome shotgun (WGS) entry which is preliminary data.</text>
</comment>
<evidence type="ECO:0000313" key="1">
    <source>
        <dbReference type="EMBL" id="PIR02916.1"/>
    </source>
</evidence>
<reference evidence="1 2" key="1">
    <citation type="submission" date="2017-09" db="EMBL/GenBank/DDBJ databases">
        <title>Depth-based differentiation of microbial function through sediment-hosted aquifers and enrichment of novel symbionts in the deep terrestrial subsurface.</title>
        <authorList>
            <person name="Probst A.J."/>
            <person name="Ladd B."/>
            <person name="Jarett J.K."/>
            <person name="Geller-Mcgrath D.E."/>
            <person name="Sieber C.M."/>
            <person name="Emerson J.B."/>
            <person name="Anantharaman K."/>
            <person name="Thomas B.C."/>
            <person name="Malmstrom R."/>
            <person name="Stieglmeier M."/>
            <person name="Klingl A."/>
            <person name="Woyke T."/>
            <person name="Ryan C.M."/>
            <person name="Banfield J.F."/>
        </authorList>
    </citation>
    <scope>NUCLEOTIDE SEQUENCE [LARGE SCALE GENOMIC DNA]</scope>
    <source>
        <strain evidence="1">CG11_big_fil_rev_8_21_14_0_20_43_7</strain>
    </source>
</reference>
<dbReference type="EMBL" id="PCWM01000075">
    <property type="protein sequence ID" value="PIR02916.1"/>
    <property type="molecule type" value="Genomic_DNA"/>
</dbReference>
<name>A0A2H0N474_9BACT</name>
<gene>
    <name evidence="1" type="ORF">COV60_03170</name>
</gene>
<sequence>MPRRIDPWLTNGTAIEEEVVIPFHTVIWHVAGWDETNPIIYGDEHGMFIFDPERKRFHSLLYESYVTHDIVRTEVGNSMAAFVVRLTGLAGLTHQRNLTDDQWTTITTLTQSCPTARRWIIKKRSTL</sequence>
<organism evidence="1 2">
    <name type="scientific">Candidatus Magasanikbacteria bacterium CG11_big_fil_rev_8_21_14_0_20_43_7</name>
    <dbReference type="NCBI Taxonomy" id="1974654"/>
    <lineage>
        <taxon>Bacteria</taxon>
        <taxon>Candidatus Magasanikiibacteriota</taxon>
    </lineage>
</organism>
<proteinExistence type="predicted"/>
<dbReference type="AlphaFoldDB" id="A0A2H0N474"/>
<dbReference type="Proteomes" id="UP000229782">
    <property type="component" value="Unassembled WGS sequence"/>
</dbReference>
<accession>A0A2H0N474</accession>